<dbReference type="Pfam" id="PF00460">
    <property type="entry name" value="Flg_bb_rod"/>
    <property type="match status" value="1"/>
</dbReference>
<dbReference type="EMBL" id="QEYD01000010">
    <property type="protein sequence ID" value="PWE27563.1"/>
    <property type="molecule type" value="Genomic_DNA"/>
</dbReference>
<reference evidence="10 11" key="1">
    <citation type="submission" date="2018-05" db="EMBL/GenBank/DDBJ databases">
        <title>Pararhodobacter marina sp. nov., isolated from deep-sea water of the Indian Ocean.</title>
        <authorList>
            <person name="Lai Q.Sr."/>
            <person name="Liu X."/>
            <person name="Shao Z."/>
        </authorList>
    </citation>
    <scope>NUCLEOTIDE SEQUENCE [LARGE SCALE GENOMIC DNA]</scope>
    <source>
        <strain evidence="10 11">CIC4N-9</strain>
    </source>
</reference>
<dbReference type="Pfam" id="PF22638">
    <property type="entry name" value="FlgK_D1"/>
    <property type="match status" value="1"/>
</dbReference>
<proteinExistence type="inferred from homology"/>
<feature type="domain" description="Flagellar basal-body/hook protein C-terminal" evidence="8">
    <location>
        <begin position="438"/>
        <end position="474"/>
    </location>
</feature>
<evidence type="ECO:0000313" key="10">
    <source>
        <dbReference type="EMBL" id="PWE27563.1"/>
    </source>
</evidence>
<sequence>MSIASSLHNATTGLTATARAVQVASANVANVLTPGYAARRLDLASSSLGGAGSGVRIAGVTRIVDPVVLGLHRDAGASTAASTYAQTFWQSVETAMGLPDKGVSAALSAFEGALISASERPDLDNRLSRIVETGAALASTLATVEDRVQTLRVEADAQIARDVDTVNNGLVEIDKLNDQIVKMRLSGQSTLGLEDERQALIGRLSEIVPIKEYPRDHGRVMIYSASGRLLLDTQPATLAFSPTVAIDASMSVGVELSGLTINGQAVSTSKTGPLGGGRLAAAFTARDIDAVSAQSQIDGYARDLIARFADPATDATLAGAVGFFTDNDAPDTGLPGLAGRLSVNSLVDPANGGALWRLRDGIGAAVAGPVGDATRINAMLGALERVISSGPGAPLQDSATTLGAILTDISTERQLAENGATTARTRLDTLTEAMLEQGVDTDAEMQKLLLIEEAYAANARVIQTADAMIRTLLEI</sequence>
<dbReference type="RefSeq" id="WP_109534374.1">
    <property type="nucleotide sequence ID" value="NZ_QEYD01000010.1"/>
</dbReference>
<dbReference type="PANTHER" id="PTHR30033:SF1">
    <property type="entry name" value="FLAGELLAR HOOK-ASSOCIATED PROTEIN 1"/>
    <property type="match status" value="1"/>
</dbReference>
<evidence type="ECO:0000256" key="2">
    <source>
        <dbReference type="ARBA" id="ARBA00004613"/>
    </source>
</evidence>
<dbReference type="GO" id="GO:0005198">
    <property type="term" value="F:structural molecule activity"/>
    <property type="evidence" value="ECO:0007669"/>
    <property type="project" value="InterPro"/>
</dbReference>
<dbReference type="Proteomes" id="UP000244940">
    <property type="component" value="Unassembled WGS sequence"/>
</dbReference>
<feature type="domain" description="Flagellar hook-associated protein FlgK helical" evidence="9">
    <location>
        <begin position="91"/>
        <end position="309"/>
    </location>
</feature>
<dbReference type="AlphaFoldDB" id="A0A2U2C6S7"/>
<keyword evidence="6" id="KW-0975">Bacterial flagellum</keyword>
<dbReference type="InterPro" id="IPR001444">
    <property type="entry name" value="Flag_bb_rod_N"/>
</dbReference>
<evidence type="ECO:0000313" key="11">
    <source>
        <dbReference type="Proteomes" id="UP000244940"/>
    </source>
</evidence>
<dbReference type="GO" id="GO:0009424">
    <property type="term" value="C:bacterial-type flagellum hook"/>
    <property type="evidence" value="ECO:0007669"/>
    <property type="project" value="InterPro"/>
</dbReference>
<keyword evidence="10" id="KW-0966">Cell projection</keyword>
<gene>
    <name evidence="10" type="ORF">C4N9_16105</name>
</gene>
<keyword evidence="11" id="KW-1185">Reference proteome</keyword>
<evidence type="ECO:0000256" key="1">
    <source>
        <dbReference type="ARBA" id="ARBA00004117"/>
    </source>
</evidence>
<comment type="similarity">
    <text evidence="3">Belongs to the flagella basal body rod proteins family.</text>
</comment>
<evidence type="ECO:0000256" key="3">
    <source>
        <dbReference type="ARBA" id="ARBA00009677"/>
    </source>
</evidence>
<dbReference type="InterPro" id="IPR053927">
    <property type="entry name" value="FlgK_helical"/>
</dbReference>
<evidence type="ECO:0000259" key="8">
    <source>
        <dbReference type="Pfam" id="PF06429"/>
    </source>
</evidence>
<organism evidence="10 11">
    <name type="scientific">Pararhodobacter marinus</name>
    <dbReference type="NCBI Taxonomy" id="2184063"/>
    <lineage>
        <taxon>Bacteria</taxon>
        <taxon>Pseudomonadati</taxon>
        <taxon>Pseudomonadota</taxon>
        <taxon>Alphaproteobacteria</taxon>
        <taxon>Rhodobacterales</taxon>
        <taxon>Paracoccaceae</taxon>
        <taxon>Pararhodobacter</taxon>
    </lineage>
</organism>
<keyword evidence="5" id="KW-0964">Secreted</keyword>
<dbReference type="NCBIfam" id="TIGR02492">
    <property type="entry name" value="flgK_ends"/>
    <property type="match status" value="1"/>
</dbReference>
<evidence type="ECO:0000256" key="5">
    <source>
        <dbReference type="ARBA" id="ARBA00022525"/>
    </source>
</evidence>
<dbReference type="Pfam" id="PF06429">
    <property type="entry name" value="Flg_bbr_C"/>
    <property type="match status" value="1"/>
</dbReference>
<dbReference type="PANTHER" id="PTHR30033">
    <property type="entry name" value="FLAGELLAR HOOK-ASSOCIATED PROTEIN 1"/>
    <property type="match status" value="1"/>
</dbReference>
<dbReference type="InterPro" id="IPR010930">
    <property type="entry name" value="Flg_bb/hook_C_dom"/>
</dbReference>
<accession>A0A2U2C6S7</accession>
<dbReference type="GeneID" id="94366421"/>
<evidence type="ECO:0000256" key="6">
    <source>
        <dbReference type="ARBA" id="ARBA00023143"/>
    </source>
</evidence>
<dbReference type="OrthoDB" id="7181295at2"/>
<protein>
    <recommendedName>
        <fullName evidence="4">Flagellar hook-associated protein 1</fullName>
    </recommendedName>
</protein>
<evidence type="ECO:0000256" key="4">
    <source>
        <dbReference type="ARBA" id="ARBA00016244"/>
    </source>
</evidence>
<comment type="subcellular location">
    <subcellularLocation>
        <location evidence="1">Bacterial flagellum basal body</location>
    </subcellularLocation>
    <subcellularLocation>
        <location evidence="2">Secreted</location>
    </subcellularLocation>
</comment>
<keyword evidence="10" id="KW-0969">Cilium</keyword>
<feature type="domain" description="Flagellar basal body rod protein N-terminal" evidence="7">
    <location>
        <begin position="7"/>
        <end position="36"/>
    </location>
</feature>
<evidence type="ECO:0000259" key="9">
    <source>
        <dbReference type="Pfam" id="PF22638"/>
    </source>
</evidence>
<keyword evidence="10" id="KW-0282">Flagellum</keyword>
<dbReference type="InterPro" id="IPR002371">
    <property type="entry name" value="FlgK"/>
</dbReference>
<evidence type="ECO:0000259" key="7">
    <source>
        <dbReference type="Pfam" id="PF00460"/>
    </source>
</evidence>
<dbReference type="GO" id="GO:0005576">
    <property type="term" value="C:extracellular region"/>
    <property type="evidence" value="ECO:0007669"/>
    <property type="project" value="UniProtKB-SubCell"/>
</dbReference>
<comment type="caution">
    <text evidence="10">The sequence shown here is derived from an EMBL/GenBank/DDBJ whole genome shotgun (WGS) entry which is preliminary data.</text>
</comment>
<dbReference type="SUPFAM" id="SSF64518">
    <property type="entry name" value="Phase 1 flagellin"/>
    <property type="match status" value="1"/>
</dbReference>
<name>A0A2U2C6S7_9RHOB</name>
<dbReference type="GO" id="GO:0009425">
    <property type="term" value="C:bacterial-type flagellum basal body"/>
    <property type="evidence" value="ECO:0007669"/>
    <property type="project" value="UniProtKB-SubCell"/>
</dbReference>
<dbReference type="GO" id="GO:0044780">
    <property type="term" value="P:bacterial-type flagellum assembly"/>
    <property type="evidence" value="ECO:0007669"/>
    <property type="project" value="InterPro"/>
</dbReference>